<dbReference type="GO" id="GO:0000160">
    <property type="term" value="P:phosphorelay signal transduction system"/>
    <property type="evidence" value="ECO:0007669"/>
    <property type="project" value="UniProtKB-KW"/>
</dbReference>
<evidence type="ECO:0000256" key="4">
    <source>
        <dbReference type="SAM" id="Phobius"/>
    </source>
</evidence>
<proteinExistence type="predicted"/>
<protein>
    <submittedName>
        <fullName evidence="5">Histidine kinase</fullName>
    </submittedName>
</protein>
<feature type="transmembrane region" description="Helical" evidence="4">
    <location>
        <begin position="350"/>
        <end position="370"/>
    </location>
</feature>
<dbReference type="SUPFAM" id="SSF55874">
    <property type="entry name" value="ATPase domain of HSP90 chaperone/DNA topoisomerase II/histidine kinase"/>
    <property type="match status" value="1"/>
</dbReference>
<dbReference type="Gene3D" id="3.30.565.10">
    <property type="entry name" value="Histidine kinase-like ATPase, C-terminal domain"/>
    <property type="match status" value="1"/>
</dbReference>
<dbReference type="Proteomes" id="UP000488936">
    <property type="component" value="Unassembled WGS sequence"/>
</dbReference>
<dbReference type="EMBL" id="WMJY01000002">
    <property type="protein sequence ID" value="MTH28694.1"/>
    <property type="molecule type" value="Genomic_DNA"/>
</dbReference>
<dbReference type="InterPro" id="IPR036890">
    <property type="entry name" value="HATPase_C_sf"/>
</dbReference>
<evidence type="ECO:0000313" key="6">
    <source>
        <dbReference type="Proteomes" id="UP000488936"/>
    </source>
</evidence>
<dbReference type="SUPFAM" id="SSF48452">
    <property type="entry name" value="TPR-like"/>
    <property type="match status" value="2"/>
</dbReference>
<dbReference type="AlphaFoldDB" id="A0A7K1GKE9"/>
<dbReference type="InterPro" id="IPR011990">
    <property type="entry name" value="TPR-like_helical_dom_sf"/>
</dbReference>
<name>A0A7K1GKE9_9FLAO</name>
<dbReference type="PANTHER" id="PTHR24421">
    <property type="entry name" value="NITRATE/NITRITE SENSOR PROTEIN NARX-RELATED"/>
    <property type="match status" value="1"/>
</dbReference>
<gene>
    <name evidence="5" type="ORF">GJV77_01970</name>
</gene>
<comment type="caution">
    <text evidence="5">The sequence shown here is derived from an EMBL/GenBank/DDBJ whole genome shotgun (WGS) entry which is preliminary data.</text>
</comment>
<keyword evidence="1" id="KW-0808">Transferase</keyword>
<keyword evidence="3" id="KW-0902">Two-component regulatory system</keyword>
<dbReference type="Gene3D" id="1.25.40.10">
    <property type="entry name" value="Tetratricopeptide repeat domain"/>
    <property type="match status" value="2"/>
</dbReference>
<dbReference type="PROSITE" id="PS51257">
    <property type="entry name" value="PROKAR_LIPOPROTEIN"/>
    <property type="match status" value="1"/>
</dbReference>
<keyword evidence="4" id="KW-0812">Transmembrane</keyword>
<accession>A0A7K1GKE9</accession>
<keyword evidence="4" id="KW-1133">Transmembrane helix</keyword>
<evidence type="ECO:0000256" key="1">
    <source>
        <dbReference type="ARBA" id="ARBA00022679"/>
    </source>
</evidence>
<dbReference type="GO" id="GO:0016301">
    <property type="term" value="F:kinase activity"/>
    <property type="evidence" value="ECO:0007669"/>
    <property type="project" value="UniProtKB-KW"/>
</dbReference>
<keyword evidence="2 5" id="KW-0418">Kinase</keyword>
<keyword evidence="6" id="KW-1185">Reference proteome</keyword>
<sequence>MKSTLHTIHSSSFILLLIVCLSLFSCKEEEIKTINQVDIDLGYSFQQNADSLFSLNKLEDAFNKYLKSNQYFSNTGSDTSITYNNLRIASIYLLIDDPNSAQELVTRELPNIDTKDNSFKVYIYNTLAICFTELEDYQLANTYYDQSLAFSTTETEKNILKNNIASNYISSEQYDQAIGILNTIINDESTNNTPVLKARILNNLGKALYKKDPSKGLEQLLEAYQIRLKLKNNEDINRSYLSLAEFYLLNNNLKEAYSYANKAYIQTAKTDYKKDKLLALGLLIKTQNKQNSLYFSEYIDLSKAIYSESLKTKNQFAKLRYDFDQHLQEATKLKIDLQQSELISAQNKNAFLFTLILLVVGGVILSFIYYKTKQRHRLEKIQQSYLTETRISKQIHDELANDVFNVLTYIQNFNLEAAETKKHLLLDLESIYNKARNISLAHSSVTTDETFATYLTTLFNEYSTDTCQIILSGIDSFDFNCLDKNQKITIYRVIQELLVNMKKHSMATIVVFKFSENKKMLQIFYSDNGVGIIQEDLKTKNGLLNVETRIKNIGGSFTFDYENKLGIKYNILIPKKNYV</sequence>
<evidence type="ECO:0000313" key="5">
    <source>
        <dbReference type="EMBL" id="MTH28694.1"/>
    </source>
</evidence>
<dbReference type="OrthoDB" id="943406at2"/>
<dbReference type="PANTHER" id="PTHR24421:SF60">
    <property type="entry name" value="SENSOR HISTIDINE KINASE COMP"/>
    <property type="match status" value="1"/>
</dbReference>
<organism evidence="5 6">
    <name type="scientific">Myroides pelagicus</name>
    <dbReference type="NCBI Taxonomy" id="270914"/>
    <lineage>
        <taxon>Bacteria</taxon>
        <taxon>Pseudomonadati</taxon>
        <taxon>Bacteroidota</taxon>
        <taxon>Flavobacteriia</taxon>
        <taxon>Flavobacteriales</taxon>
        <taxon>Flavobacteriaceae</taxon>
        <taxon>Myroides</taxon>
    </lineage>
</organism>
<reference evidence="5 6" key="1">
    <citation type="journal article" date="2006" name="Int. J. Syst. Evol. Microbiol.">
        <title>Myroides pelagicus sp. nov., isolated from seawater in Thailand.</title>
        <authorList>
            <person name="Yoon J."/>
            <person name="Maneerat S."/>
            <person name="Kawai F."/>
            <person name="Yokota A."/>
        </authorList>
    </citation>
    <scope>NUCLEOTIDE SEQUENCE [LARGE SCALE GENOMIC DNA]</scope>
    <source>
        <strain evidence="5 6">SM1T</strain>
    </source>
</reference>
<evidence type="ECO:0000256" key="3">
    <source>
        <dbReference type="ARBA" id="ARBA00023012"/>
    </source>
</evidence>
<dbReference type="RefSeq" id="WP_155034677.1">
    <property type="nucleotide sequence ID" value="NZ_JAYMMG010000002.1"/>
</dbReference>
<dbReference type="InterPro" id="IPR050482">
    <property type="entry name" value="Sensor_HK_TwoCompSys"/>
</dbReference>
<keyword evidence="4" id="KW-0472">Membrane</keyword>
<evidence type="ECO:0000256" key="2">
    <source>
        <dbReference type="ARBA" id="ARBA00022777"/>
    </source>
</evidence>